<evidence type="ECO:0000256" key="2">
    <source>
        <dbReference type="ARBA" id="ARBA00023235"/>
    </source>
</evidence>
<dbReference type="GO" id="GO:0003755">
    <property type="term" value="F:peptidyl-prolyl cis-trans isomerase activity"/>
    <property type="evidence" value="ECO:0007669"/>
    <property type="project" value="UniProtKB-EC"/>
</dbReference>
<dbReference type="EMBL" id="JBGMEL010000010">
    <property type="protein sequence ID" value="MFA0791214.1"/>
    <property type="molecule type" value="Genomic_DNA"/>
</dbReference>
<feature type="signal peptide" evidence="3">
    <location>
        <begin position="1"/>
        <end position="20"/>
    </location>
</feature>
<comment type="similarity">
    <text evidence="3">Belongs to the cyclophilin-type PPIase family.</text>
</comment>
<dbReference type="RefSeq" id="WP_299584458.1">
    <property type="nucleotide sequence ID" value="NZ_JBGMEL010000010.1"/>
</dbReference>
<reference evidence="5 6" key="1">
    <citation type="submission" date="2024-08" db="EMBL/GenBank/DDBJ databases">
        <authorList>
            <person name="Ishaq N."/>
        </authorList>
    </citation>
    <scope>NUCLEOTIDE SEQUENCE [LARGE SCALE GENOMIC DNA]</scope>
    <source>
        <strain evidence="5 6">JCM 30400</strain>
    </source>
</reference>
<keyword evidence="3" id="KW-0732">Signal</keyword>
<dbReference type="PANTHER" id="PTHR43246">
    <property type="entry name" value="PEPTIDYL-PROLYL CIS-TRANS ISOMERASE CYP38, CHLOROPLASTIC"/>
    <property type="match status" value="1"/>
</dbReference>
<dbReference type="PRINTS" id="PR00153">
    <property type="entry name" value="CSAPPISMRASE"/>
</dbReference>
<feature type="chain" id="PRO_5044989694" description="Peptidyl-prolyl cis-trans isomerase" evidence="3">
    <location>
        <begin position="21"/>
        <end position="197"/>
    </location>
</feature>
<keyword evidence="2 3" id="KW-0413">Isomerase</keyword>
<sequence length="197" mass="21816">MMRKFFVLLLCAALTLPALAKNPHVELKTDLGIIRIELFAKEAPVTVENFLDYTDSGFYNGIIFHRIVPGFVVQGGGFTFDFQKKETRDAIANESANGLQNLRGTLSMARTNDPNSATSQFFINLVDNTRLDAKEDKPGYAVFGRVIDGMDVVEEIVQKPRGLYRQHPSAPNVPIRILEAKRINTGDDAVATNSKGE</sequence>
<dbReference type="InterPro" id="IPR044665">
    <property type="entry name" value="E_coli_cyclophilin_A-like"/>
</dbReference>
<proteinExistence type="inferred from homology"/>
<keyword evidence="1 3" id="KW-0697">Rotamase</keyword>
<dbReference type="SUPFAM" id="SSF50891">
    <property type="entry name" value="Cyclophilin-like"/>
    <property type="match status" value="1"/>
</dbReference>
<gene>
    <name evidence="5" type="ORF">ACCI51_11715</name>
</gene>
<dbReference type="Gene3D" id="2.40.100.10">
    <property type="entry name" value="Cyclophilin-like"/>
    <property type="match status" value="1"/>
</dbReference>
<evidence type="ECO:0000256" key="1">
    <source>
        <dbReference type="ARBA" id="ARBA00023110"/>
    </source>
</evidence>
<evidence type="ECO:0000313" key="6">
    <source>
        <dbReference type="Proteomes" id="UP001569414"/>
    </source>
</evidence>
<dbReference type="Proteomes" id="UP001569414">
    <property type="component" value="Unassembled WGS sequence"/>
</dbReference>
<evidence type="ECO:0000313" key="5">
    <source>
        <dbReference type="EMBL" id="MFA0791214.1"/>
    </source>
</evidence>
<name>A0ABV4NNU5_9GAMM</name>
<keyword evidence="6" id="KW-1185">Reference proteome</keyword>
<feature type="domain" description="PPIase cyclophilin-type" evidence="4">
    <location>
        <begin position="29"/>
        <end position="182"/>
    </location>
</feature>
<dbReference type="InterPro" id="IPR029000">
    <property type="entry name" value="Cyclophilin-like_dom_sf"/>
</dbReference>
<dbReference type="Pfam" id="PF00160">
    <property type="entry name" value="Pro_isomerase"/>
    <property type="match status" value="1"/>
</dbReference>
<comment type="catalytic activity">
    <reaction evidence="3">
        <text>[protein]-peptidylproline (omega=180) = [protein]-peptidylproline (omega=0)</text>
        <dbReference type="Rhea" id="RHEA:16237"/>
        <dbReference type="Rhea" id="RHEA-COMP:10747"/>
        <dbReference type="Rhea" id="RHEA-COMP:10748"/>
        <dbReference type="ChEBI" id="CHEBI:83833"/>
        <dbReference type="ChEBI" id="CHEBI:83834"/>
        <dbReference type="EC" id="5.2.1.8"/>
    </reaction>
</comment>
<comment type="function">
    <text evidence="3">PPIases accelerate the folding of proteins. It catalyzes the cis-trans isomerization of proline imidic peptide bonds in oligopeptides.</text>
</comment>
<evidence type="ECO:0000259" key="4">
    <source>
        <dbReference type="PROSITE" id="PS50072"/>
    </source>
</evidence>
<protein>
    <recommendedName>
        <fullName evidence="3">Peptidyl-prolyl cis-trans isomerase</fullName>
        <shortName evidence="3">PPIase</shortName>
        <ecNumber evidence="3">5.2.1.8</ecNumber>
    </recommendedName>
</protein>
<organism evidence="5 6">
    <name type="scientific">Microbulbifer echini</name>
    <dbReference type="NCBI Taxonomy" id="1529067"/>
    <lineage>
        <taxon>Bacteria</taxon>
        <taxon>Pseudomonadati</taxon>
        <taxon>Pseudomonadota</taxon>
        <taxon>Gammaproteobacteria</taxon>
        <taxon>Cellvibrionales</taxon>
        <taxon>Microbulbiferaceae</taxon>
        <taxon>Microbulbifer</taxon>
    </lineage>
</organism>
<accession>A0ABV4NNU5</accession>
<comment type="caution">
    <text evidence="5">The sequence shown here is derived from an EMBL/GenBank/DDBJ whole genome shotgun (WGS) entry which is preliminary data.</text>
</comment>
<dbReference type="PROSITE" id="PS50072">
    <property type="entry name" value="CSA_PPIASE_2"/>
    <property type="match status" value="1"/>
</dbReference>
<dbReference type="InterPro" id="IPR002130">
    <property type="entry name" value="Cyclophilin-type_PPIase_dom"/>
</dbReference>
<dbReference type="EC" id="5.2.1.8" evidence="3"/>
<evidence type="ECO:0000256" key="3">
    <source>
        <dbReference type="RuleBase" id="RU363019"/>
    </source>
</evidence>